<keyword evidence="10" id="KW-0547">Nucleotide-binding</keyword>
<dbReference type="RefSeq" id="WP_009883361.1">
    <property type="nucleotide sequence ID" value="NZ_AAGP01000016.1"/>
</dbReference>
<evidence type="ECO:0000313" key="15">
    <source>
        <dbReference type="Proteomes" id="UP000217720"/>
    </source>
</evidence>
<dbReference type="PATRIC" id="fig|1703.10.peg.971"/>
<dbReference type="EMBL" id="FXZG01000002">
    <property type="protein sequence ID" value="SMX68989.1"/>
    <property type="molecule type" value="Genomic_DNA"/>
</dbReference>
<reference evidence="22 23" key="8">
    <citation type="submission" date="2019-01" db="EMBL/GenBank/DDBJ databases">
        <title>Comparative genomic analysis of Brevibacterium aurantiacum sheds light on its evolution and its adaptation to smear-ripened cheeses.</title>
        <authorList>
            <person name="Moineau S."/>
        </authorList>
    </citation>
    <scope>NUCLEOTIDE SEQUENCE [LARGE SCALE GENOMIC DNA]</scope>
    <source>
        <strain evidence="4 23">SMQ-1417</strain>
        <strain evidence="5 22">SMQ-1420</strain>
    </source>
</reference>
<evidence type="ECO:0000313" key="16">
    <source>
        <dbReference type="Proteomes" id="UP000217881"/>
    </source>
</evidence>
<keyword evidence="10" id="KW-0067">ATP-binding</keyword>
<dbReference type="EMBL" id="FXZB01000022">
    <property type="protein sequence ID" value="SMX92884.1"/>
    <property type="molecule type" value="Genomic_DNA"/>
</dbReference>
<dbReference type="KEGG" id="blin:BLSMQ_0949"/>
<feature type="signal peptide" evidence="1">
    <location>
        <begin position="1"/>
        <end position="27"/>
    </location>
</feature>
<reference evidence="19 21" key="5">
    <citation type="submission" date="2017-03" db="EMBL/GenBank/DDBJ databases">
        <authorList>
            <person name="Monnet C."/>
        </authorList>
    </citation>
    <scope>NUCLEOTIDE SEQUENCE [LARGE SCALE GENOMIC DNA]</scope>
    <source>
        <strain evidence="21">ATCC 9175</strain>
        <strain evidence="19">CNRZ 920</strain>
    </source>
</reference>
<evidence type="ECO:0000313" key="9">
    <source>
        <dbReference type="EMBL" id="PCC53445.1"/>
    </source>
</evidence>
<organism evidence="3 14">
    <name type="scientific">Brevibacterium aurantiacum</name>
    <dbReference type="NCBI Taxonomy" id="273384"/>
    <lineage>
        <taxon>Bacteria</taxon>
        <taxon>Bacillati</taxon>
        <taxon>Actinomycetota</taxon>
        <taxon>Actinomycetes</taxon>
        <taxon>Micrococcales</taxon>
        <taxon>Brevibacteriaceae</taxon>
        <taxon>Brevibacterium</taxon>
    </lineage>
</organism>
<evidence type="ECO:0000313" key="24">
    <source>
        <dbReference type="Proteomes" id="UP000297736"/>
    </source>
</evidence>
<evidence type="ECO:0000313" key="12">
    <source>
        <dbReference type="EMBL" id="SMX92884.1"/>
    </source>
</evidence>
<keyword evidence="1" id="KW-0732">Signal</keyword>
<name>A0A1D7W0U7_BREAU</name>
<dbReference type="Proteomes" id="UP000297736">
    <property type="component" value="Unassembled WGS sequence"/>
</dbReference>
<evidence type="ECO:0000313" key="19">
    <source>
        <dbReference type="Proteomes" id="UP000234289"/>
    </source>
</evidence>
<dbReference type="Proteomes" id="UP000094793">
    <property type="component" value="Chromosome"/>
</dbReference>
<reference evidence="14" key="2">
    <citation type="submission" date="2016-09" db="EMBL/GenBank/DDBJ databases">
        <title>Complete Genome Sequence of Brevibacterium linens SMQ-1335.</title>
        <authorList>
            <person name="de Melo A.G."/>
            <person name="Labrie S.J."/>
            <person name="Dumaresq J."/>
            <person name="Roberts R.J."/>
            <person name="Tremblay D.M."/>
            <person name="Moineau S."/>
        </authorList>
    </citation>
    <scope>NUCLEOTIDE SEQUENCE [LARGE SCALE GENOMIC DNA]</scope>
    <source>
        <strain evidence="14">SMQ-1335</strain>
    </source>
</reference>
<dbReference type="Proteomes" id="UP000218620">
    <property type="component" value="Unassembled WGS sequence"/>
</dbReference>
<evidence type="ECO:0000313" key="5">
    <source>
        <dbReference type="EMBL" id="AZT96408.1"/>
    </source>
</evidence>
<dbReference type="EMBL" id="CP025330">
    <property type="protein sequence ID" value="AZT92556.1"/>
    <property type="molecule type" value="Genomic_DNA"/>
</dbReference>
<evidence type="ECO:0000313" key="3">
    <source>
        <dbReference type="EMBL" id="AOP52661.1"/>
    </source>
</evidence>
<dbReference type="AlphaFoldDB" id="A0A1D7W0U7"/>
<dbReference type="Pfam" id="PF13400">
    <property type="entry name" value="Tad"/>
    <property type="match status" value="1"/>
</dbReference>
<evidence type="ECO:0000313" key="22">
    <source>
        <dbReference type="Proteomes" id="UP000282731"/>
    </source>
</evidence>
<evidence type="ECO:0000256" key="1">
    <source>
        <dbReference type="SAM" id="SignalP"/>
    </source>
</evidence>
<dbReference type="eggNOG" id="ENOG5033B4F">
    <property type="taxonomic scope" value="Bacteria"/>
</dbReference>
<accession>A0A1D7W0U7</accession>
<proteinExistence type="predicted"/>
<evidence type="ECO:0000313" key="7">
    <source>
        <dbReference type="EMBL" id="PCC41745.1"/>
    </source>
</evidence>
<accession>A0A2H1K014</accession>
<dbReference type="Proteomes" id="UP000283000">
    <property type="component" value="Chromosome"/>
</dbReference>
<dbReference type="EMBL" id="NRGQ01000026">
    <property type="protein sequence ID" value="PCC41745.1"/>
    <property type="molecule type" value="Genomic_DNA"/>
</dbReference>
<dbReference type="Proteomes" id="UP000234525">
    <property type="component" value="Unassembled WGS sequence"/>
</dbReference>
<reference evidence="15 16" key="3">
    <citation type="journal article" date="2017" name="Elife">
        <title>Extensive horizontal gene transfer in cheese-associated bacteria.</title>
        <authorList>
            <person name="Bonham K.S."/>
            <person name="Wolfe B.E."/>
            <person name="Dutton R.J."/>
        </authorList>
    </citation>
    <scope>NUCLEOTIDE SEQUENCE [LARGE SCALE GENOMIC DNA]</scope>
    <source>
        <strain evidence="9 16">738_8</strain>
        <strain evidence="8 15">900_6</strain>
        <strain evidence="7 18">962_8</strain>
        <strain evidence="6 17">JB5</strain>
    </source>
</reference>
<evidence type="ECO:0000313" key="14">
    <source>
        <dbReference type="Proteomes" id="UP000094793"/>
    </source>
</evidence>
<dbReference type="Proteomes" id="UP000234289">
    <property type="component" value="Unassembled WGS sequence"/>
</dbReference>
<evidence type="ECO:0000313" key="21">
    <source>
        <dbReference type="Proteomes" id="UP000234525"/>
    </source>
</evidence>
<reference evidence="10 20" key="4">
    <citation type="submission" date="2017-03" db="EMBL/GenBank/DDBJ databases">
        <authorList>
            <person name="Afonso C.L."/>
            <person name="Miller P.J."/>
            <person name="Scott M.A."/>
            <person name="Spackman E."/>
            <person name="Goraichik I."/>
            <person name="Dimitrov K.M."/>
            <person name="Suarez D.L."/>
            <person name="Swayne D.E."/>
        </authorList>
    </citation>
    <scope>NUCLEOTIDE SEQUENCE [LARGE SCALE GENOMIC DNA]</scope>
    <source>
        <strain evidence="11">6</strain>
        <strain evidence="20">6(3)</strain>
        <strain evidence="12">ATCC 9175</strain>
        <strain evidence="10">CNRZ 920</strain>
    </source>
</reference>
<reference evidence="3" key="1">
    <citation type="submission" date="2016-09" db="EMBL/GenBank/DDBJ databases">
        <title>Complete Genome Sequence of Brevibacterium aurantiacum SMQ-1335.</title>
        <authorList>
            <person name="de Melo A.G."/>
            <person name="Labrie S.J."/>
            <person name="Dumaresq J."/>
            <person name="Roberts R.J."/>
            <person name="Tremblay D.M."/>
            <person name="Moineau S."/>
        </authorList>
    </citation>
    <scope>NUCLEOTIDE SEQUENCE</scope>
    <source>
        <strain evidence="3">SMQ-1335</strain>
    </source>
</reference>
<evidence type="ECO:0000313" key="20">
    <source>
        <dbReference type="Proteomes" id="UP000234327"/>
    </source>
</evidence>
<dbReference type="InterPro" id="IPR028087">
    <property type="entry name" value="Tad_N"/>
</dbReference>
<evidence type="ECO:0000313" key="18">
    <source>
        <dbReference type="Proteomes" id="UP000218620"/>
    </source>
</evidence>
<dbReference type="EMBL" id="RHFF01000002">
    <property type="protein sequence ID" value="TGD40258.1"/>
    <property type="molecule type" value="Genomic_DNA"/>
</dbReference>
<evidence type="ECO:0000313" key="4">
    <source>
        <dbReference type="EMBL" id="AZT92556.1"/>
    </source>
</evidence>
<dbReference type="EMBL" id="CP025334">
    <property type="protein sequence ID" value="AZT96408.1"/>
    <property type="molecule type" value="Genomic_DNA"/>
</dbReference>
<dbReference type="EMBL" id="NRHA01000013">
    <property type="protein sequence ID" value="PCC53445.1"/>
    <property type="molecule type" value="Genomic_DNA"/>
</dbReference>
<dbReference type="Proteomes" id="UP000282731">
    <property type="component" value="Chromosome"/>
</dbReference>
<evidence type="ECO:0000313" key="10">
    <source>
        <dbReference type="EMBL" id="SMX68989.1"/>
    </source>
</evidence>
<gene>
    <name evidence="12" type="ORF">BAUR9175_02966</name>
    <name evidence="10" type="ORF">BAUR920_00592</name>
    <name evidence="11" type="ORF">BAURA63_01284</name>
    <name evidence="3" type="ORF">BLSMQ_0949</name>
    <name evidence="9" type="ORF">CIK59_12060</name>
    <name evidence="8" type="ORF">CIK62_06625</name>
    <name evidence="7" type="ORF">CIK65_15695</name>
    <name evidence="6" type="ORF">CIK79_12590</name>
    <name evidence="4" type="ORF">CXR23_04850</name>
    <name evidence="5" type="ORF">CXR27_04785</name>
    <name evidence="13" type="ORF">EB834_03385</name>
</gene>
<evidence type="ECO:0000313" key="11">
    <source>
        <dbReference type="EMBL" id="SMX75339.1"/>
    </source>
</evidence>
<dbReference type="EMBL" id="CP017150">
    <property type="protein sequence ID" value="AOP52661.1"/>
    <property type="molecule type" value="Genomic_DNA"/>
</dbReference>
<keyword evidence="10" id="KW-0378">Hydrolase</keyword>
<feature type="chain" id="PRO_5014267381" evidence="1">
    <location>
        <begin position="28"/>
        <end position="105"/>
    </location>
</feature>
<dbReference type="GeneID" id="60905321"/>
<evidence type="ECO:0000313" key="13">
    <source>
        <dbReference type="EMBL" id="TGD40258.1"/>
    </source>
</evidence>
<dbReference type="NCBIfam" id="TIGR03816">
    <property type="entry name" value="tadE_like_DECH"/>
    <property type="match status" value="1"/>
</dbReference>
<dbReference type="Proteomes" id="UP000234327">
    <property type="component" value="Unassembled WGS sequence"/>
</dbReference>
<evidence type="ECO:0000313" key="6">
    <source>
        <dbReference type="EMBL" id="PCC19061.1"/>
    </source>
</evidence>
<protein>
    <submittedName>
        <fullName evidence="10">Helicase/secretion neighborhood TadE-like protein</fullName>
    </submittedName>
</protein>
<dbReference type="Proteomes" id="UP000218377">
    <property type="component" value="Unassembled WGS sequence"/>
</dbReference>
<accession>A0A2A3ZFZ7</accession>
<dbReference type="OrthoDB" id="4804274at2"/>
<dbReference type="Proteomes" id="UP000217881">
    <property type="component" value="Unassembled WGS sequence"/>
</dbReference>
<evidence type="ECO:0000259" key="2">
    <source>
        <dbReference type="Pfam" id="PF13400"/>
    </source>
</evidence>
<dbReference type="EMBL" id="NRGX01000001">
    <property type="protein sequence ID" value="PCC19061.1"/>
    <property type="molecule type" value="Genomic_DNA"/>
</dbReference>
<evidence type="ECO:0000313" key="8">
    <source>
        <dbReference type="EMBL" id="PCC50580.1"/>
    </source>
</evidence>
<reference evidence="13 24" key="7">
    <citation type="submission" date="2018-10" db="EMBL/GenBank/DDBJ databases">
        <title>Brevibacterium genomes from Austrain hard cheese rinds.</title>
        <authorList>
            <person name="Anast J.M."/>
            <person name="Dzieciol M."/>
            <person name="Schultz D.L."/>
            <person name="Mann E."/>
            <person name="Wagner M."/>
            <person name="Schmitz-Esser S."/>
        </authorList>
    </citation>
    <scope>NUCLEOTIDE SEQUENCE [LARGE SCALE GENOMIC DNA]</scope>
    <source>
        <strain evidence="13 24">L261</strain>
    </source>
</reference>
<evidence type="ECO:0000313" key="17">
    <source>
        <dbReference type="Proteomes" id="UP000218377"/>
    </source>
</evidence>
<evidence type="ECO:0000313" key="23">
    <source>
        <dbReference type="Proteomes" id="UP000283000"/>
    </source>
</evidence>
<reference evidence="22 23" key="6">
    <citation type="submission" date="2017-12" db="EMBL/GenBank/DDBJ databases">
        <authorList>
            <person name="Levesque S."/>
        </authorList>
    </citation>
    <scope>NUCLEOTIDE SEQUENCE [LARGE SCALE GENOMIC DNA]</scope>
    <source>
        <strain evidence="4 23">SMQ-1417</strain>
        <strain evidence="5 22">SMQ-1420</strain>
    </source>
</reference>
<keyword evidence="10" id="KW-0347">Helicase</keyword>
<feature type="domain" description="Putative Flp pilus-assembly TadG-like N-terminal" evidence="2">
    <location>
        <begin position="4"/>
        <end position="46"/>
    </location>
</feature>
<dbReference type="EMBL" id="NRGO01000007">
    <property type="protein sequence ID" value="PCC50580.1"/>
    <property type="molecule type" value="Genomic_DNA"/>
</dbReference>
<sequence length="105" mass="10635">MTNIVVGLCSMILVLVTAIGGLSQAFAAHSTAQSAADLAVLAAADAVRGLATGEPCDIAKQVARRNGAVVSDCRASMSEQSAYVQVEVEIPGPLPKVKEKAVAGK</sequence>
<dbReference type="GO" id="GO:0004386">
    <property type="term" value="F:helicase activity"/>
    <property type="evidence" value="ECO:0007669"/>
    <property type="project" value="UniProtKB-KW"/>
</dbReference>
<dbReference type="EMBL" id="FXYZ01000004">
    <property type="protein sequence ID" value="SMX75339.1"/>
    <property type="molecule type" value="Genomic_DNA"/>
</dbReference>
<keyword evidence="21" id="KW-1185">Reference proteome</keyword>
<dbReference type="InterPro" id="IPR021202">
    <property type="entry name" value="Rv3654c-like"/>
</dbReference>
<dbReference type="Proteomes" id="UP000217720">
    <property type="component" value="Unassembled WGS sequence"/>
</dbReference>